<accession>A0A7W0HNT2</accession>
<dbReference type="Proteomes" id="UP000530928">
    <property type="component" value="Unassembled WGS sequence"/>
</dbReference>
<reference evidence="1 2" key="1">
    <citation type="submission" date="2020-07" db="EMBL/GenBank/DDBJ databases">
        <title>Genomic Encyclopedia of Type Strains, Phase IV (KMG-IV): sequencing the most valuable type-strain genomes for metagenomic binning, comparative biology and taxonomic classification.</title>
        <authorList>
            <person name="Goeker M."/>
        </authorList>
    </citation>
    <scope>NUCLEOTIDE SEQUENCE [LARGE SCALE GENOMIC DNA]</scope>
    <source>
        <strain evidence="1 2">DSM 45533</strain>
    </source>
</reference>
<proteinExistence type="predicted"/>
<evidence type="ECO:0000313" key="2">
    <source>
        <dbReference type="Proteomes" id="UP000530928"/>
    </source>
</evidence>
<protein>
    <submittedName>
        <fullName evidence="1">Uncharacterized protein</fullName>
    </submittedName>
</protein>
<name>A0A7W0HNT2_9ACTN</name>
<dbReference type="EMBL" id="JACDUR010000001">
    <property type="protein sequence ID" value="MBA2890062.1"/>
    <property type="molecule type" value="Genomic_DNA"/>
</dbReference>
<sequence length="180" mass="19081">MTDDEFDKMLKRSGEALEQEIGACTDTGPSLERLLDVVPDPIGLAMTHARLADVTDELRHADFLAIALAGAFPASERVRGTVAAVAKALDLASSEMTESMPELVLLVAIAVGRAFKTVTSLADDTDAVIARLLLNVLARALAKAGDLSVDLADAVPSPDQAEFTDPGAAYWMFGLHRLHP</sequence>
<organism evidence="1 2">
    <name type="scientific">Nonomuraea soli</name>
    <dbReference type="NCBI Taxonomy" id="1032476"/>
    <lineage>
        <taxon>Bacteria</taxon>
        <taxon>Bacillati</taxon>
        <taxon>Actinomycetota</taxon>
        <taxon>Actinomycetes</taxon>
        <taxon>Streptosporangiales</taxon>
        <taxon>Streptosporangiaceae</taxon>
        <taxon>Nonomuraea</taxon>
    </lineage>
</organism>
<comment type="caution">
    <text evidence="1">The sequence shown here is derived from an EMBL/GenBank/DDBJ whole genome shotgun (WGS) entry which is preliminary data.</text>
</comment>
<gene>
    <name evidence="1" type="ORF">HNR30_001397</name>
</gene>
<evidence type="ECO:0000313" key="1">
    <source>
        <dbReference type="EMBL" id="MBA2890062.1"/>
    </source>
</evidence>
<keyword evidence="2" id="KW-1185">Reference proteome</keyword>
<dbReference type="RefSeq" id="WP_181608789.1">
    <property type="nucleotide sequence ID" value="NZ_BAABAM010000001.1"/>
</dbReference>
<dbReference type="AlphaFoldDB" id="A0A7W0HNT2"/>